<evidence type="ECO:0000256" key="6">
    <source>
        <dbReference type="ARBA" id="ARBA00034334"/>
    </source>
</evidence>
<dbReference type="GO" id="GO:0036139">
    <property type="term" value="F:peptidyl-histidine dioxygenase activity"/>
    <property type="evidence" value="ECO:0007669"/>
    <property type="project" value="UniProtKB-EC"/>
</dbReference>
<keyword evidence="4" id="KW-0408">Iron</keyword>
<evidence type="ECO:0000256" key="12">
    <source>
        <dbReference type="ARBA" id="ARBA00049465"/>
    </source>
</evidence>
<keyword evidence="15" id="KW-1185">Reference proteome</keyword>
<name>H8GB20_9PSEU</name>
<sequence>MQPLQRCVGDVDRFADEVWGRRAWVHGPTADGFEDLLSLDGVDELLTQHSLRSPAFRLVRDGRTVPLSDCTRTARIGGTSVSGVADPARVLAAVEDGATLVLQGLHRYWPPLVGFCRELELELGHPCQVNAYVTPPGAQGLRPHTDSHDVFVLQAFGSKSWQVWPAPAADAGDTGADGVEDVELRAGMALYLPTGTRHAARAQHVVSGHLTVGIHPTRWRDLIESAVARVLREPAWDAPLPVRYHRQPESVADELRRQLKQVGAQLMAADPVEPVGERVERFLTTRPPVLRGGLHDRLRLSTLDDTTRVRRRAGSVCELRAGDAGVLRVLLGDRELRVPDRLEPAMREIAAARGTVTVGDLAGGLDETSRLVLVRRLVREGLLEVVDA</sequence>
<keyword evidence="2" id="KW-0690">Ribosome biogenesis</keyword>
<dbReference type="GO" id="GO:0051864">
    <property type="term" value="F:histone H3K36 demethylase activity"/>
    <property type="evidence" value="ECO:0007669"/>
    <property type="project" value="TreeGrafter"/>
</dbReference>
<evidence type="ECO:0000259" key="13">
    <source>
        <dbReference type="Pfam" id="PF08007"/>
    </source>
</evidence>
<proteinExistence type="inferred from homology"/>
<dbReference type="PANTHER" id="PTHR13096">
    <property type="entry name" value="MINA53 MYC INDUCED NUCLEAR ANTIGEN"/>
    <property type="match status" value="1"/>
</dbReference>
<protein>
    <recommendedName>
        <fullName evidence="6">Ribosomal oxygenase 2</fullName>
    </recommendedName>
    <alternativeName>
        <fullName evidence="7">Bifunctional lysine-specific demethylase and histidyl-hydroxylase MINA</fullName>
    </alternativeName>
    <alternativeName>
        <fullName evidence="8">Histone lysine demethylase MINA</fullName>
    </alternativeName>
    <alternativeName>
        <fullName evidence="9">MYC-induced nuclear antigen</fullName>
    </alternativeName>
</protein>
<dbReference type="Gene3D" id="2.60.120.650">
    <property type="entry name" value="Cupin"/>
    <property type="match status" value="1"/>
</dbReference>
<dbReference type="AlphaFoldDB" id="H8GB20"/>
<evidence type="ECO:0000256" key="3">
    <source>
        <dbReference type="ARBA" id="ARBA00022723"/>
    </source>
</evidence>
<organism evidence="14 15">
    <name type="scientific">Saccharomonospora azurea NA-128</name>
    <dbReference type="NCBI Taxonomy" id="882081"/>
    <lineage>
        <taxon>Bacteria</taxon>
        <taxon>Bacillati</taxon>
        <taxon>Actinomycetota</taxon>
        <taxon>Actinomycetes</taxon>
        <taxon>Pseudonocardiales</taxon>
        <taxon>Pseudonocardiaceae</taxon>
        <taxon>Saccharomonospora</taxon>
    </lineage>
</organism>
<feature type="domain" description="JmjC" evidence="13">
    <location>
        <begin position="127"/>
        <end position="222"/>
    </location>
</feature>
<evidence type="ECO:0000256" key="7">
    <source>
        <dbReference type="ARBA" id="ARBA00034359"/>
    </source>
</evidence>
<dbReference type="Proteomes" id="UP000004705">
    <property type="component" value="Chromosome"/>
</dbReference>
<evidence type="ECO:0000313" key="15">
    <source>
        <dbReference type="Proteomes" id="UP000004705"/>
    </source>
</evidence>
<evidence type="ECO:0000256" key="9">
    <source>
        <dbReference type="ARBA" id="ARBA00034372"/>
    </source>
</evidence>
<evidence type="ECO:0000256" key="5">
    <source>
        <dbReference type="ARBA" id="ARBA00034314"/>
    </source>
</evidence>
<evidence type="ECO:0000256" key="1">
    <source>
        <dbReference type="ARBA" id="ARBA00001954"/>
    </source>
</evidence>
<evidence type="ECO:0000256" key="11">
    <source>
        <dbReference type="ARBA" id="ARBA00047687"/>
    </source>
</evidence>
<gene>
    <name evidence="14" type="ORF">SacazDRAFT_02787</name>
</gene>
<reference evidence="14 15" key="1">
    <citation type="journal article" date="2012" name="Stand. Genomic Sci.">
        <title>Genome sequence of the soil bacterium Saccharomonospora azurea type strain (NA-128(T)).</title>
        <authorList>
            <person name="Klenk H.P."/>
            <person name="Held B."/>
            <person name="Lucas S."/>
            <person name="Lapidus A."/>
            <person name="Copeland A."/>
            <person name="Hammon N."/>
            <person name="Pitluck S."/>
            <person name="Goodwin L.A."/>
            <person name="Han C."/>
            <person name="Tapia R."/>
            <person name="Brambilla E.M."/>
            <person name="Potter G."/>
            <person name="Land M."/>
            <person name="Ivanova N."/>
            <person name="Rohde M."/>
            <person name="Goker M."/>
            <person name="Detter J.C."/>
            <person name="Kyrpides N.C."/>
            <person name="Woyke T."/>
        </authorList>
    </citation>
    <scope>NUCLEOTIDE SEQUENCE [LARGE SCALE GENOMIC DNA]</scope>
    <source>
        <strain evidence="14 15">NA-128</strain>
    </source>
</reference>
<dbReference type="GO" id="GO:0042254">
    <property type="term" value="P:ribosome biogenesis"/>
    <property type="evidence" value="ECO:0007669"/>
    <property type="project" value="UniProtKB-KW"/>
</dbReference>
<comment type="catalytic activity">
    <reaction evidence="12">
        <text>L-histidyl-[protein] + 2-oxoglutarate + O2 = (3S)-3-hydroxy-L-histidyl-[protein] + succinate + CO2</text>
        <dbReference type="Rhea" id="RHEA:54256"/>
        <dbReference type="Rhea" id="RHEA-COMP:9745"/>
        <dbReference type="Rhea" id="RHEA-COMP:13840"/>
        <dbReference type="ChEBI" id="CHEBI:15379"/>
        <dbReference type="ChEBI" id="CHEBI:16526"/>
        <dbReference type="ChEBI" id="CHEBI:16810"/>
        <dbReference type="ChEBI" id="CHEBI:29979"/>
        <dbReference type="ChEBI" id="CHEBI:30031"/>
        <dbReference type="ChEBI" id="CHEBI:138021"/>
        <dbReference type="EC" id="1.14.11.79"/>
    </reaction>
</comment>
<dbReference type="GO" id="GO:0046872">
    <property type="term" value="F:metal ion binding"/>
    <property type="evidence" value="ECO:0007669"/>
    <property type="project" value="UniProtKB-KW"/>
</dbReference>
<evidence type="ECO:0000256" key="8">
    <source>
        <dbReference type="ARBA" id="ARBA00034360"/>
    </source>
</evidence>
<comment type="similarity">
    <text evidence="5">Belongs to the ROX family. MINA53 subfamily.</text>
</comment>
<accession>H8GB20</accession>
<dbReference type="GO" id="GO:0032453">
    <property type="term" value="F:histone H3K4 demethylase activity"/>
    <property type="evidence" value="ECO:0007669"/>
    <property type="project" value="TreeGrafter"/>
</dbReference>
<comment type="catalytic activity">
    <reaction evidence="11">
        <text>L-histidyl-[ribosomal protein uL15] + 2-oxoglutarate + O2 = (3S)-3-hydroxy-L-histidyl-[ribosomal protein uL15] + succinate + CO2</text>
        <dbReference type="Rhea" id="RHEA:54024"/>
        <dbReference type="Rhea" id="RHEA-COMP:13760"/>
        <dbReference type="Rhea" id="RHEA-COMP:13761"/>
        <dbReference type="ChEBI" id="CHEBI:15379"/>
        <dbReference type="ChEBI" id="CHEBI:16526"/>
        <dbReference type="ChEBI" id="CHEBI:16810"/>
        <dbReference type="ChEBI" id="CHEBI:29979"/>
        <dbReference type="ChEBI" id="CHEBI:30031"/>
        <dbReference type="ChEBI" id="CHEBI:138021"/>
    </reaction>
</comment>
<comment type="cofactor">
    <cofactor evidence="1">
        <name>Fe(2+)</name>
        <dbReference type="ChEBI" id="CHEBI:29033"/>
    </cofactor>
</comment>
<dbReference type="PANTHER" id="PTHR13096:SF7">
    <property type="entry name" value="RIBOSOMAL OXYGENASE 2"/>
    <property type="match status" value="1"/>
</dbReference>
<dbReference type="InterPro" id="IPR003347">
    <property type="entry name" value="JmjC_dom"/>
</dbReference>
<dbReference type="HOGENOM" id="CLU_013645_1_0_11"/>
<evidence type="ECO:0000256" key="10">
    <source>
        <dbReference type="ARBA" id="ARBA00046256"/>
    </source>
</evidence>
<keyword evidence="3" id="KW-0479">Metal-binding</keyword>
<evidence type="ECO:0000313" key="14">
    <source>
        <dbReference type="EMBL" id="EHY89676.1"/>
    </source>
</evidence>
<dbReference type="SUPFAM" id="SSF51197">
    <property type="entry name" value="Clavaminate synthase-like"/>
    <property type="match status" value="1"/>
</dbReference>
<dbReference type="EMBL" id="CM001466">
    <property type="protein sequence ID" value="EHY89676.1"/>
    <property type="molecule type" value="Genomic_DNA"/>
</dbReference>
<evidence type="ECO:0000256" key="4">
    <source>
        <dbReference type="ARBA" id="ARBA00023004"/>
    </source>
</evidence>
<evidence type="ECO:0000256" key="2">
    <source>
        <dbReference type="ARBA" id="ARBA00022517"/>
    </source>
</evidence>
<dbReference type="InterPro" id="IPR039994">
    <property type="entry name" value="NO66-like"/>
</dbReference>
<dbReference type="Pfam" id="PF08007">
    <property type="entry name" value="JmjC_2"/>
    <property type="match status" value="1"/>
</dbReference>
<comment type="function">
    <text evidence="10">Oxygenase that can act as both a histone lysine demethylase and a ribosomal histidine hydroxylase. Is involved in the demethylation of trimethylated 'Lys-9' on histone H3 (H3K9me3), leading to an increase in ribosomal RNA expression. Also catalyzes the hydroxylation of 60S ribosomal protein L27a on 'His-39'. May play an important role in cell growth and survival. May be involved in ribosome biogenesis, most likely during the assembly process of pre-ribosomal particles.</text>
</comment>